<dbReference type="InterPro" id="IPR039781">
    <property type="entry name" value="Rad21/Rec8-like"/>
</dbReference>
<feature type="domain" description="Rad21/Rec8-like protein N-terminal" evidence="3">
    <location>
        <begin position="1"/>
        <end position="99"/>
    </location>
</feature>
<evidence type="ECO:0000313" key="4">
    <source>
        <dbReference type="EMBL" id="CDR98632.1"/>
    </source>
</evidence>
<dbReference type="Proteomes" id="UP000242770">
    <property type="component" value="Unassembled WGS sequence"/>
</dbReference>
<protein>
    <recommendedName>
        <fullName evidence="3">Rad21/Rec8-like protein N-terminal domain-containing protein</fullName>
    </recommendedName>
</protein>
<dbReference type="EMBL" id="CCFA01000211">
    <property type="protein sequence ID" value="CDR98632.1"/>
    <property type="molecule type" value="Genomic_DNA"/>
</dbReference>
<organism evidence="4 5">
    <name type="scientific">Sporisorium scitamineum</name>
    <dbReference type="NCBI Taxonomy" id="49012"/>
    <lineage>
        <taxon>Eukaryota</taxon>
        <taxon>Fungi</taxon>
        <taxon>Dikarya</taxon>
        <taxon>Basidiomycota</taxon>
        <taxon>Ustilaginomycotina</taxon>
        <taxon>Ustilaginomycetes</taxon>
        <taxon>Ustilaginales</taxon>
        <taxon>Ustilaginaceae</taxon>
        <taxon>Sporisorium</taxon>
    </lineage>
</organism>
<dbReference type="PANTHER" id="PTHR12585:SF72">
    <property type="entry name" value="MEIOTIC RECOMBINATION PROTEIN REC8"/>
    <property type="match status" value="1"/>
</dbReference>
<sequence length="113" mass="13111">MFYNHDILSRRRTGLGLVWLAATLGDRSIVRRLTRKEVLAVDINKACEYVRRPSEPLALRLSSQLMYGVVKLYGLKAETLYQDVANVHNDVRRRMLTMSTTTFPTRDIDMRKP</sequence>
<evidence type="ECO:0000256" key="1">
    <source>
        <dbReference type="ARBA" id="ARBA00004123"/>
    </source>
</evidence>
<dbReference type="GO" id="GO:0003682">
    <property type="term" value="F:chromatin binding"/>
    <property type="evidence" value="ECO:0007669"/>
    <property type="project" value="TreeGrafter"/>
</dbReference>
<dbReference type="GO" id="GO:0005634">
    <property type="term" value="C:nucleus"/>
    <property type="evidence" value="ECO:0007669"/>
    <property type="project" value="UniProtKB-SubCell"/>
</dbReference>
<dbReference type="GO" id="GO:0008278">
    <property type="term" value="C:cohesin complex"/>
    <property type="evidence" value="ECO:0007669"/>
    <property type="project" value="InterPro"/>
</dbReference>
<comment type="subcellular location">
    <subcellularLocation>
        <location evidence="1">Nucleus</location>
    </subcellularLocation>
</comment>
<dbReference type="Pfam" id="PF04825">
    <property type="entry name" value="Rad21_Rec8_N"/>
    <property type="match status" value="1"/>
</dbReference>
<accession>A0A0F7RV40</accession>
<dbReference type="STRING" id="49012.A0A0F7RV40"/>
<keyword evidence="5" id="KW-1185">Reference proteome</keyword>
<keyword evidence="2" id="KW-0539">Nucleus</keyword>
<proteinExistence type="predicted"/>
<dbReference type="GO" id="GO:0007062">
    <property type="term" value="P:sister chromatid cohesion"/>
    <property type="evidence" value="ECO:0007669"/>
    <property type="project" value="InterPro"/>
</dbReference>
<gene>
    <name evidence="4" type="primary">SSCI03370.1</name>
</gene>
<dbReference type="InterPro" id="IPR006910">
    <property type="entry name" value="Rad21_Rec8_N"/>
</dbReference>
<reference evidence="5" key="1">
    <citation type="submission" date="2014-06" db="EMBL/GenBank/DDBJ databases">
        <authorList>
            <person name="Berkman P.J."/>
        </authorList>
    </citation>
    <scope>NUCLEOTIDE SEQUENCE [LARGE SCALE GENOMIC DNA]</scope>
</reference>
<evidence type="ECO:0000259" key="3">
    <source>
        <dbReference type="Pfam" id="PF04825"/>
    </source>
</evidence>
<name>A0A0F7RV40_9BASI</name>
<evidence type="ECO:0000313" key="5">
    <source>
        <dbReference type="Proteomes" id="UP000242770"/>
    </source>
</evidence>
<dbReference type="AlphaFoldDB" id="A0A0F7RV40"/>
<feature type="non-terminal residue" evidence="4">
    <location>
        <position position="113"/>
    </location>
</feature>
<dbReference type="PANTHER" id="PTHR12585">
    <property type="entry name" value="SCC1 / RAD21 FAMILY MEMBER"/>
    <property type="match status" value="1"/>
</dbReference>
<evidence type="ECO:0000256" key="2">
    <source>
        <dbReference type="ARBA" id="ARBA00023242"/>
    </source>
</evidence>